<name>A0A8H4L0L0_9HYPO</name>
<dbReference type="EMBL" id="JAADYS010002279">
    <property type="protein sequence ID" value="KAF4459024.1"/>
    <property type="molecule type" value="Genomic_DNA"/>
</dbReference>
<evidence type="ECO:0000313" key="1">
    <source>
        <dbReference type="EMBL" id="KAF4459024.1"/>
    </source>
</evidence>
<reference evidence="1 2" key="1">
    <citation type="submission" date="2020-01" db="EMBL/GenBank/DDBJ databases">
        <title>Identification and distribution of gene clusters putatively required for synthesis of sphingolipid metabolism inhibitors in phylogenetically diverse species of the filamentous fungus Fusarium.</title>
        <authorList>
            <person name="Kim H.-S."/>
            <person name="Busman M."/>
            <person name="Brown D.W."/>
            <person name="Divon H."/>
            <person name="Uhlig S."/>
            <person name="Proctor R.H."/>
        </authorList>
    </citation>
    <scope>NUCLEOTIDE SEQUENCE [LARGE SCALE GENOMIC DNA]</scope>
    <source>
        <strain evidence="1 2">NRRL 20459</strain>
    </source>
</reference>
<sequence>MFFINSITPEFLYHTLLVVVDYHIDPSGANRSTYVLGTHATLDTARSFAYRALRKLGYTRKDFSEYAVRTLSAEWKYGNDVLAYAKASAGQAFLVSVHVAPNNESLLMQADGSVILPRGIESLHYVVRVTFYNIDRADCEQETEIEGTYARRADACAAALKWLDPADFTKYDRVEDLAEAWPFGDDVLVHSVSSPGQDTTVVVRTVTNKL</sequence>
<evidence type="ECO:0000313" key="2">
    <source>
        <dbReference type="Proteomes" id="UP000554235"/>
    </source>
</evidence>
<dbReference type="OrthoDB" id="3880401at2759"/>
<accession>A0A8H4L0L0</accession>
<dbReference type="AlphaFoldDB" id="A0A8H4L0L0"/>
<gene>
    <name evidence="1" type="ORF">FALBO_14224</name>
</gene>
<protein>
    <submittedName>
        <fullName evidence="1">Uncharacterized protein</fullName>
    </submittedName>
</protein>
<keyword evidence="2" id="KW-1185">Reference proteome</keyword>
<dbReference type="Proteomes" id="UP000554235">
    <property type="component" value="Unassembled WGS sequence"/>
</dbReference>
<proteinExistence type="predicted"/>
<organism evidence="1 2">
    <name type="scientific">Fusarium albosuccineum</name>
    <dbReference type="NCBI Taxonomy" id="1237068"/>
    <lineage>
        <taxon>Eukaryota</taxon>
        <taxon>Fungi</taxon>
        <taxon>Dikarya</taxon>
        <taxon>Ascomycota</taxon>
        <taxon>Pezizomycotina</taxon>
        <taxon>Sordariomycetes</taxon>
        <taxon>Hypocreomycetidae</taxon>
        <taxon>Hypocreales</taxon>
        <taxon>Nectriaceae</taxon>
        <taxon>Fusarium</taxon>
        <taxon>Fusarium decemcellulare species complex</taxon>
    </lineage>
</organism>
<comment type="caution">
    <text evidence="1">The sequence shown here is derived from an EMBL/GenBank/DDBJ whole genome shotgun (WGS) entry which is preliminary data.</text>
</comment>